<evidence type="ECO:0000256" key="1">
    <source>
        <dbReference type="SAM" id="SignalP"/>
    </source>
</evidence>
<feature type="chain" id="PRO_5012452499" evidence="1">
    <location>
        <begin position="16"/>
        <end position="35"/>
    </location>
</feature>
<feature type="signal peptide" evidence="1">
    <location>
        <begin position="1"/>
        <end position="15"/>
    </location>
</feature>
<proteinExistence type="predicted"/>
<protein>
    <submittedName>
        <fullName evidence="2">Uncharacterized protein</fullName>
    </submittedName>
</protein>
<reference evidence="2" key="2">
    <citation type="journal article" date="2015" name="Data Brief">
        <title>Shoot transcriptome of the giant reed, Arundo donax.</title>
        <authorList>
            <person name="Barrero R.A."/>
            <person name="Guerrero F.D."/>
            <person name="Moolhuijzen P."/>
            <person name="Goolsby J.A."/>
            <person name="Tidwell J."/>
            <person name="Bellgard S.E."/>
            <person name="Bellgard M.I."/>
        </authorList>
    </citation>
    <scope>NUCLEOTIDE SEQUENCE</scope>
    <source>
        <tissue evidence="2">Shoot tissue taken approximately 20 cm above the soil surface</tissue>
    </source>
</reference>
<organism evidence="2">
    <name type="scientific">Arundo donax</name>
    <name type="common">Giant reed</name>
    <name type="synonym">Donax arundinaceus</name>
    <dbReference type="NCBI Taxonomy" id="35708"/>
    <lineage>
        <taxon>Eukaryota</taxon>
        <taxon>Viridiplantae</taxon>
        <taxon>Streptophyta</taxon>
        <taxon>Embryophyta</taxon>
        <taxon>Tracheophyta</taxon>
        <taxon>Spermatophyta</taxon>
        <taxon>Magnoliopsida</taxon>
        <taxon>Liliopsida</taxon>
        <taxon>Poales</taxon>
        <taxon>Poaceae</taxon>
        <taxon>PACMAD clade</taxon>
        <taxon>Arundinoideae</taxon>
        <taxon>Arundineae</taxon>
        <taxon>Arundo</taxon>
    </lineage>
</organism>
<name>A0A0A9BUR9_ARUDO</name>
<evidence type="ECO:0000313" key="2">
    <source>
        <dbReference type="EMBL" id="JAD67041.1"/>
    </source>
</evidence>
<accession>A0A0A9BUR9</accession>
<dbReference type="EMBL" id="GBRH01230854">
    <property type="protein sequence ID" value="JAD67041.1"/>
    <property type="molecule type" value="Transcribed_RNA"/>
</dbReference>
<reference evidence="2" key="1">
    <citation type="submission" date="2014-09" db="EMBL/GenBank/DDBJ databases">
        <authorList>
            <person name="Magalhaes I.L.F."/>
            <person name="Oliveira U."/>
            <person name="Santos F.R."/>
            <person name="Vidigal T.H.D.A."/>
            <person name="Brescovit A.D."/>
            <person name="Santos A.J."/>
        </authorList>
    </citation>
    <scope>NUCLEOTIDE SEQUENCE</scope>
    <source>
        <tissue evidence="2">Shoot tissue taken approximately 20 cm above the soil surface</tissue>
    </source>
</reference>
<keyword evidence="1" id="KW-0732">Signal</keyword>
<dbReference type="AlphaFoldDB" id="A0A0A9BUR9"/>
<sequence length="35" mass="4140">MHKLLHLWLFNMCLAHPTKLSFWSDVFPQVVCLAL</sequence>